<dbReference type="EC" id="2.7.7.65" evidence="1"/>
<dbReference type="InterPro" id="IPR000700">
    <property type="entry name" value="PAS-assoc_C"/>
</dbReference>
<dbReference type="NCBIfam" id="TIGR00254">
    <property type="entry name" value="GGDEF"/>
    <property type="match status" value="1"/>
</dbReference>
<keyword evidence="6" id="KW-0548">Nucleotidyltransferase</keyword>
<dbReference type="InterPro" id="IPR050469">
    <property type="entry name" value="Diguanylate_Cyclase"/>
</dbReference>
<dbReference type="InterPro" id="IPR003018">
    <property type="entry name" value="GAF"/>
</dbReference>
<dbReference type="RefSeq" id="WP_378051652.1">
    <property type="nucleotide sequence ID" value="NZ_JBHSPP010000008.1"/>
</dbReference>
<name>A0ABW0Y931_9GAMM</name>
<dbReference type="Proteomes" id="UP001596132">
    <property type="component" value="Unassembled WGS sequence"/>
</dbReference>
<keyword evidence="7" id="KW-1185">Reference proteome</keyword>
<dbReference type="InterPro" id="IPR029787">
    <property type="entry name" value="Nucleotide_cyclase"/>
</dbReference>
<dbReference type="Gene3D" id="3.30.450.40">
    <property type="match status" value="1"/>
</dbReference>
<feature type="domain" description="PAS" evidence="3">
    <location>
        <begin position="32"/>
        <end position="71"/>
    </location>
</feature>
<comment type="caution">
    <text evidence="6">The sequence shown here is derived from an EMBL/GenBank/DDBJ whole genome shotgun (WGS) entry which is preliminary data.</text>
</comment>
<evidence type="ECO:0000259" key="4">
    <source>
        <dbReference type="PROSITE" id="PS50113"/>
    </source>
</evidence>
<dbReference type="InterPro" id="IPR043128">
    <property type="entry name" value="Rev_trsase/Diguanyl_cyclase"/>
</dbReference>
<dbReference type="GO" id="GO:0052621">
    <property type="term" value="F:diguanylate cyclase activity"/>
    <property type="evidence" value="ECO:0007669"/>
    <property type="project" value="UniProtKB-EC"/>
</dbReference>
<dbReference type="PROSITE" id="PS50887">
    <property type="entry name" value="GGDEF"/>
    <property type="match status" value="1"/>
</dbReference>
<accession>A0ABW0Y931</accession>
<comment type="catalytic activity">
    <reaction evidence="2">
        <text>2 GTP = 3',3'-c-di-GMP + 2 diphosphate</text>
        <dbReference type="Rhea" id="RHEA:24898"/>
        <dbReference type="ChEBI" id="CHEBI:33019"/>
        <dbReference type="ChEBI" id="CHEBI:37565"/>
        <dbReference type="ChEBI" id="CHEBI:58805"/>
        <dbReference type="EC" id="2.7.7.65"/>
    </reaction>
</comment>
<keyword evidence="6" id="KW-0808">Transferase</keyword>
<evidence type="ECO:0000256" key="2">
    <source>
        <dbReference type="ARBA" id="ARBA00034247"/>
    </source>
</evidence>
<dbReference type="Gene3D" id="3.30.70.270">
    <property type="match status" value="1"/>
</dbReference>
<dbReference type="InterPro" id="IPR013656">
    <property type="entry name" value="PAS_4"/>
</dbReference>
<dbReference type="PROSITE" id="PS50113">
    <property type="entry name" value="PAC"/>
    <property type="match status" value="1"/>
</dbReference>
<dbReference type="InterPro" id="IPR000014">
    <property type="entry name" value="PAS"/>
</dbReference>
<gene>
    <name evidence="6" type="ORF">ACFPVW_08100</name>
</gene>
<dbReference type="Pfam" id="PF13185">
    <property type="entry name" value="GAF_2"/>
    <property type="match status" value="1"/>
</dbReference>
<dbReference type="Gene3D" id="3.30.450.20">
    <property type="entry name" value="PAS domain"/>
    <property type="match status" value="1"/>
</dbReference>
<dbReference type="NCBIfam" id="TIGR00229">
    <property type="entry name" value="sensory_box"/>
    <property type="match status" value="1"/>
</dbReference>
<dbReference type="CDD" id="cd00130">
    <property type="entry name" value="PAS"/>
    <property type="match status" value="1"/>
</dbReference>
<evidence type="ECO:0000259" key="3">
    <source>
        <dbReference type="PROSITE" id="PS50112"/>
    </source>
</evidence>
<dbReference type="SMART" id="SM00267">
    <property type="entry name" value="GGDEF"/>
    <property type="match status" value="1"/>
</dbReference>
<sequence>MNTPVFSSLDINALGRYDALARLTALDRAYGIVEFDLTGRIISVNALFCTILDYQPEALIGQSHLLLLPPEQHGEHEHFWQGVLCGKIHTGAFHRIARGGRSVWIHATYTPITDEAGALLGVIKLAHDITPEVLAEQRVEQQSQLFDIIVAAHQGFLLDRNLASACDTVFERLLSVSQSAYGFIGIVQYEDGQPSLYVPSISNLSWDEATHAWYEQQRQSRGGLIFSKLDNLFGHVVTHNTLVCCNDLPRHPASRGTSPRGHPHLDCFLGIPLRHKGEAIGMIALANRPGGFDETLVTLLEPLTTALGTLVHARNLEDERSRMERELRFSAEHDFLTKLPNRSHFFSQANPLLERFLRHPAEGETCCLALIDIDFFKQINDEHGHLAGDAVLETLAQLLMQAVRGSDLVARFGGEEFIMLLRGVTLGDAQSLMDHLRQKIERHPFLYQERQIAVTISVGVTPYQPDYQRVDDWLQCVDLRLYEAKRLGRNRIA</sequence>
<feature type="domain" description="GGDEF" evidence="5">
    <location>
        <begin position="364"/>
        <end position="493"/>
    </location>
</feature>
<dbReference type="PANTHER" id="PTHR45138:SF9">
    <property type="entry name" value="DIGUANYLATE CYCLASE DGCM-RELATED"/>
    <property type="match status" value="1"/>
</dbReference>
<dbReference type="InterPro" id="IPR001610">
    <property type="entry name" value="PAC"/>
</dbReference>
<dbReference type="SUPFAM" id="SSF55785">
    <property type="entry name" value="PYP-like sensor domain (PAS domain)"/>
    <property type="match status" value="1"/>
</dbReference>
<proteinExistence type="predicted"/>
<dbReference type="SMART" id="SM00065">
    <property type="entry name" value="GAF"/>
    <property type="match status" value="1"/>
</dbReference>
<evidence type="ECO:0000259" key="5">
    <source>
        <dbReference type="PROSITE" id="PS50887"/>
    </source>
</evidence>
<evidence type="ECO:0000256" key="1">
    <source>
        <dbReference type="ARBA" id="ARBA00012528"/>
    </source>
</evidence>
<dbReference type="EMBL" id="JBHSPP010000008">
    <property type="protein sequence ID" value="MFC5706022.1"/>
    <property type="molecule type" value="Genomic_DNA"/>
</dbReference>
<dbReference type="InterPro" id="IPR029016">
    <property type="entry name" value="GAF-like_dom_sf"/>
</dbReference>
<dbReference type="CDD" id="cd01949">
    <property type="entry name" value="GGDEF"/>
    <property type="match status" value="1"/>
</dbReference>
<protein>
    <recommendedName>
        <fullName evidence="1">diguanylate cyclase</fullName>
        <ecNumber evidence="1">2.7.7.65</ecNumber>
    </recommendedName>
</protein>
<dbReference type="Pfam" id="PF08448">
    <property type="entry name" value="PAS_4"/>
    <property type="match status" value="1"/>
</dbReference>
<dbReference type="SUPFAM" id="SSF55073">
    <property type="entry name" value="Nucleotide cyclase"/>
    <property type="match status" value="1"/>
</dbReference>
<evidence type="ECO:0000313" key="6">
    <source>
        <dbReference type="EMBL" id="MFC5706022.1"/>
    </source>
</evidence>
<dbReference type="SUPFAM" id="SSF55781">
    <property type="entry name" value="GAF domain-like"/>
    <property type="match status" value="1"/>
</dbReference>
<evidence type="ECO:0000313" key="7">
    <source>
        <dbReference type="Proteomes" id="UP001596132"/>
    </source>
</evidence>
<dbReference type="InterPro" id="IPR035965">
    <property type="entry name" value="PAS-like_dom_sf"/>
</dbReference>
<feature type="domain" description="PAC" evidence="4">
    <location>
        <begin position="89"/>
        <end position="141"/>
    </location>
</feature>
<dbReference type="PROSITE" id="PS50112">
    <property type="entry name" value="PAS"/>
    <property type="match status" value="1"/>
</dbReference>
<dbReference type="InterPro" id="IPR000160">
    <property type="entry name" value="GGDEF_dom"/>
</dbReference>
<organism evidence="6 7">
    <name type="scientific">Aeromonas eucrenophila</name>
    <dbReference type="NCBI Taxonomy" id="649"/>
    <lineage>
        <taxon>Bacteria</taxon>
        <taxon>Pseudomonadati</taxon>
        <taxon>Pseudomonadota</taxon>
        <taxon>Gammaproteobacteria</taxon>
        <taxon>Aeromonadales</taxon>
        <taxon>Aeromonadaceae</taxon>
        <taxon>Aeromonas</taxon>
    </lineage>
</organism>
<dbReference type="Pfam" id="PF00990">
    <property type="entry name" value="GGDEF"/>
    <property type="match status" value="1"/>
</dbReference>
<reference evidence="7" key="1">
    <citation type="journal article" date="2019" name="Int. J. Syst. Evol. Microbiol.">
        <title>The Global Catalogue of Microorganisms (GCM) 10K type strain sequencing project: providing services to taxonomists for standard genome sequencing and annotation.</title>
        <authorList>
            <consortium name="The Broad Institute Genomics Platform"/>
            <consortium name="The Broad Institute Genome Sequencing Center for Infectious Disease"/>
            <person name="Wu L."/>
            <person name="Ma J."/>
        </authorList>
    </citation>
    <scope>NUCLEOTIDE SEQUENCE [LARGE SCALE GENOMIC DNA]</scope>
    <source>
        <strain evidence="7">KCTC 15012</strain>
    </source>
</reference>
<dbReference type="SMART" id="SM00086">
    <property type="entry name" value="PAC"/>
    <property type="match status" value="1"/>
</dbReference>
<dbReference type="PANTHER" id="PTHR45138">
    <property type="entry name" value="REGULATORY COMPONENTS OF SENSORY TRANSDUCTION SYSTEM"/>
    <property type="match status" value="1"/>
</dbReference>